<protein>
    <submittedName>
        <fullName evidence="2">JmjC-domain-containing protein</fullName>
    </submittedName>
</protein>
<dbReference type="GO" id="GO:0032454">
    <property type="term" value="F:histone H3K9 demethylase activity"/>
    <property type="evidence" value="ECO:0007669"/>
    <property type="project" value="TreeGrafter"/>
</dbReference>
<dbReference type="GO" id="GO:0005634">
    <property type="term" value="C:nucleus"/>
    <property type="evidence" value="ECO:0007669"/>
    <property type="project" value="TreeGrafter"/>
</dbReference>
<evidence type="ECO:0000313" key="2">
    <source>
        <dbReference type="EMBL" id="ORY33525.1"/>
    </source>
</evidence>
<dbReference type="GO" id="GO:0000785">
    <property type="term" value="C:chromatin"/>
    <property type="evidence" value="ECO:0007669"/>
    <property type="project" value="TreeGrafter"/>
</dbReference>
<evidence type="ECO:0000313" key="3">
    <source>
        <dbReference type="Proteomes" id="UP000193642"/>
    </source>
</evidence>
<dbReference type="PANTHER" id="PTHR10694:SF7">
    <property type="entry name" value="[HISTONE H3]-TRIMETHYL-L-LYSINE(9) DEMETHYLASE"/>
    <property type="match status" value="1"/>
</dbReference>
<gene>
    <name evidence="2" type="ORF">BCR33DRAFT_517993</name>
</gene>
<dbReference type="STRING" id="329046.A0A1Y2BHD7"/>
<dbReference type="OrthoDB" id="9547406at2759"/>
<comment type="caution">
    <text evidence="2">The sequence shown here is derived from an EMBL/GenBank/DDBJ whole genome shotgun (WGS) entry which is preliminary data.</text>
</comment>
<accession>A0A1Y2BHD7</accession>
<feature type="domain" description="JmjC" evidence="1">
    <location>
        <begin position="10"/>
        <end position="176"/>
    </location>
</feature>
<dbReference type="EMBL" id="MCGO01000067">
    <property type="protein sequence ID" value="ORY33525.1"/>
    <property type="molecule type" value="Genomic_DNA"/>
</dbReference>
<dbReference type="SUPFAM" id="SSF51197">
    <property type="entry name" value="Clavaminate synthase-like"/>
    <property type="match status" value="1"/>
</dbReference>
<dbReference type="GO" id="GO:0010468">
    <property type="term" value="P:regulation of gene expression"/>
    <property type="evidence" value="ECO:0007669"/>
    <property type="project" value="TreeGrafter"/>
</dbReference>
<keyword evidence="3" id="KW-1185">Reference proteome</keyword>
<dbReference type="Gene3D" id="2.60.120.650">
    <property type="entry name" value="Cupin"/>
    <property type="match status" value="1"/>
</dbReference>
<sequence>MYGADMLGSLFDETKASNKWNPKNFDNLLNRINMKLPGVNNPYLYFGMWKATFAWHLEDMDLFSINYIHFGAPKQWYVIPPAYRQKFEVYASGIFANEAKTCPQYLRHKSCVISPTALQAQGIKVEKVVQFEGEFMITFPYAYHSGYNLGFNCAESVNFAIDSWIEVGKRASFCTCVGDSVKLDVPFLFEGKLRVYIFSL</sequence>
<reference evidence="2 3" key="1">
    <citation type="submission" date="2016-07" db="EMBL/GenBank/DDBJ databases">
        <title>Pervasive Adenine N6-methylation of Active Genes in Fungi.</title>
        <authorList>
            <consortium name="DOE Joint Genome Institute"/>
            <person name="Mondo S.J."/>
            <person name="Dannebaum R.O."/>
            <person name="Kuo R.C."/>
            <person name="Labutti K."/>
            <person name="Haridas S."/>
            <person name="Kuo A."/>
            <person name="Salamov A."/>
            <person name="Ahrendt S.R."/>
            <person name="Lipzen A."/>
            <person name="Sullivan W."/>
            <person name="Andreopoulos W.B."/>
            <person name="Clum A."/>
            <person name="Lindquist E."/>
            <person name="Daum C."/>
            <person name="Ramamoorthy G.K."/>
            <person name="Gryganskyi A."/>
            <person name="Culley D."/>
            <person name="Magnuson J.K."/>
            <person name="James T.Y."/>
            <person name="O'Malley M.A."/>
            <person name="Stajich J.E."/>
            <person name="Spatafora J.W."/>
            <person name="Visel A."/>
            <person name="Grigoriev I.V."/>
        </authorList>
    </citation>
    <scope>NUCLEOTIDE SEQUENCE [LARGE SCALE GENOMIC DNA]</scope>
    <source>
        <strain evidence="2 3">JEL800</strain>
    </source>
</reference>
<dbReference type="Pfam" id="PF02373">
    <property type="entry name" value="JmjC"/>
    <property type="match status" value="1"/>
</dbReference>
<dbReference type="GO" id="GO:0051864">
    <property type="term" value="F:histone H3K36 demethylase activity"/>
    <property type="evidence" value="ECO:0007669"/>
    <property type="project" value="TreeGrafter"/>
</dbReference>
<proteinExistence type="predicted"/>
<dbReference type="PROSITE" id="PS51184">
    <property type="entry name" value="JMJC"/>
    <property type="match status" value="1"/>
</dbReference>
<organism evidence="2 3">
    <name type="scientific">Rhizoclosmatium globosum</name>
    <dbReference type="NCBI Taxonomy" id="329046"/>
    <lineage>
        <taxon>Eukaryota</taxon>
        <taxon>Fungi</taxon>
        <taxon>Fungi incertae sedis</taxon>
        <taxon>Chytridiomycota</taxon>
        <taxon>Chytridiomycota incertae sedis</taxon>
        <taxon>Chytridiomycetes</taxon>
        <taxon>Chytridiales</taxon>
        <taxon>Chytriomycetaceae</taxon>
        <taxon>Rhizoclosmatium</taxon>
    </lineage>
</organism>
<dbReference type="SMART" id="SM00558">
    <property type="entry name" value="JmjC"/>
    <property type="match status" value="1"/>
</dbReference>
<dbReference type="Proteomes" id="UP000193642">
    <property type="component" value="Unassembled WGS sequence"/>
</dbReference>
<evidence type="ECO:0000259" key="1">
    <source>
        <dbReference type="PROSITE" id="PS51184"/>
    </source>
</evidence>
<dbReference type="PANTHER" id="PTHR10694">
    <property type="entry name" value="LYSINE-SPECIFIC DEMETHYLASE"/>
    <property type="match status" value="1"/>
</dbReference>
<name>A0A1Y2BHD7_9FUNG</name>
<dbReference type="AlphaFoldDB" id="A0A1Y2BHD7"/>
<dbReference type="InterPro" id="IPR003347">
    <property type="entry name" value="JmjC_dom"/>
</dbReference>